<evidence type="ECO:0000313" key="1">
    <source>
        <dbReference type="EMBL" id="KAF7390422.1"/>
    </source>
</evidence>
<evidence type="ECO:0000313" key="2">
    <source>
        <dbReference type="Proteomes" id="UP000600918"/>
    </source>
</evidence>
<sequence length="93" mass="10893">MGLEKVPLSCYYRSPDERGIKEGITDFKKRVHWIVKTEECFKKQLENLTNERTLSTIARRLNVLISSDVDLLQRDVAIEVGLIMDNHFFVMLH</sequence>
<dbReference type="EMBL" id="JACSDY010000023">
    <property type="protein sequence ID" value="KAF7390422.1"/>
    <property type="molecule type" value="Genomic_DNA"/>
</dbReference>
<reference evidence="1" key="1">
    <citation type="journal article" date="2020" name="G3 (Bethesda)">
        <title>High-Quality Assemblies for Three Invasive Social Wasps from the &lt;i&gt;Vespula&lt;/i&gt; Genus.</title>
        <authorList>
            <person name="Harrop T.W.R."/>
            <person name="Guhlin J."/>
            <person name="McLaughlin G.M."/>
            <person name="Permina E."/>
            <person name="Stockwell P."/>
            <person name="Gilligan J."/>
            <person name="Le Lec M.F."/>
            <person name="Gruber M.A.M."/>
            <person name="Quinn O."/>
            <person name="Lovegrove M."/>
            <person name="Duncan E.J."/>
            <person name="Remnant E.J."/>
            <person name="Van Eeckhoven J."/>
            <person name="Graham B."/>
            <person name="Knapp R.A."/>
            <person name="Langford K.W."/>
            <person name="Kronenberg Z."/>
            <person name="Press M.O."/>
            <person name="Eacker S.M."/>
            <person name="Wilson-Rankin E.E."/>
            <person name="Purcell J."/>
            <person name="Lester P.J."/>
            <person name="Dearden P.K."/>
        </authorList>
    </citation>
    <scope>NUCLEOTIDE SEQUENCE</scope>
    <source>
        <strain evidence="1">Volc-1</strain>
    </source>
</reference>
<gene>
    <name evidence="1" type="ORF">H0235_017584</name>
</gene>
<dbReference type="Proteomes" id="UP000600918">
    <property type="component" value="Unassembled WGS sequence"/>
</dbReference>
<comment type="caution">
    <text evidence="1">The sequence shown here is derived from an EMBL/GenBank/DDBJ whole genome shotgun (WGS) entry which is preliminary data.</text>
</comment>
<dbReference type="AlphaFoldDB" id="A0A834MZ41"/>
<organism evidence="1 2">
    <name type="scientific">Vespula pensylvanica</name>
    <name type="common">Western yellow jacket</name>
    <name type="synonym">Wasp</name>
    <dbReference type="NCBI Taxonomy" id="30213"/>
    <lineage>
        <taxon>Eukaryota</taxon>
        <taxon>Metazoa</taxon>
        <taxon>Ecdysozoa</taxon>
        <taxon>Arthropoda</taxon>
        <taxon>Hexapoda</taxon>
        <taxon>Insecta</taxon>
        <taxon>Pterygota</taxon>
        <taxon>Neoptera</taxon>
        <taxon>Endopterygota</taxon>
        <taxon>Hymenoptera</taxon>
        <taxon>Apocrita</taxon>
        <taxon>Aculeata</taxon>
        <taxon>Vespoidea</taxon>
        <taxon>Vespidae</taxon>
        <taxon>Vespinae</taxon>
        <taxon>Vespula</taxon>
    </lineage>
</organism>
<keyword evidence="2" id="KW-1185">Reference proteome</keyword>
<protein>
    <submittedName>
        <fullName evidence="1">Uncharacterized protein</fullName>
    </submittedName>
</protein>
<accession>A0A834MZ41</accession>
<proteinExistence type="predicted"/>
<name>A0A834MZ41_VESPE</name>